<feature type="domain" description="Restriction endonuclease type II-like" evidence="2">
    <location>
        <begin position="214"/>
        <end position="283"/>
    </location>
</feature>
<dbReference type="EMBL" id="PEBD01000004">
    <property type="protein sequence ID" value="PHV68155.1"/>
    <property type="molecule type" value="Genomic_DNA"/>
</dbReference>
<dbReference type="Pfam" id="PF09407">
    <property type="entry name" value="AbiEi_1"/>
    <property type="match status" value="1"/>
</dbReference>
<evidence type="ECO:0000313" key="3">
    <source>
        <dbReference type="EMBL" id="PHV68155.1"/>
    </source>
</evidence>
<evidence type="ECO:0000313" key="4">
    <source>
        <dbReference type="Proteomes" id="UP000225108"/>
    </source>
</evidence>
<feature type="domain" description="AbiEi antitoxin C-terminal" evidence="1">
    <location>
        <begin position="56"/>
        <end position="147"/>
    </location>
</feature>
<evidence type="ECO:0008006" key="5">
    <source>
        <dbReference type="Google" id="ProtNLM"/>
    </source>
</evidence>
<dbReference type="InterPro" id="IPR018547">
    <property type="entry name" value="AbiEi_C"/>
</dbReference>
<dbReference type="InterPro" id="IPR011335">
    <property type="entry name" value="Restrct_endonuc-II-like"/>
</dbReference>
<gene>
    <name evidence="3" type="ORF">CSW57_02540</name>
</gene>
<organism evidence="3 4">
    <name type="scientific">Williamsia marianensis</name>
    <dbReference type="NCBI Taxonomy" id="85044"/>
    <lineage>
        <taxon>Bacteria</taxon>
        <taxon>Bacillati</taxon>
        <taxon>Actinomycetota</taxon>
        <taxon>Actinomycetes</taxon>
        <taxon>Mycobacteriales</taxon>
        <taxon>Nocardiaceae</taxon>
        <taxon>Williamsia</taxon>
    </lineage>
</organism>
<evidence type="ECO:0000259" key="2">
    <source>
        <dbReference type="Pfam" id="PF18741"/>
    </source>
</evidence>
<dbReference type="AlphaFoldDB" id="A0A2G3PQS6"/>
<sequence length="291" mass="32611">MTLGDRPFWGPDAARAGGISKALVDREFRRMHRGVRISPAKKMGPLDGIQGAVLRAGPGAVVFGLSAAFLHGVTWYDDESPIEICRNSTGQGRHRGGVRVHRSDLAPTDVTTIDGLRVTNPIRTAYDLGRRPPRWRALGHLDDMVQSTGLDVKALWRYVVDHPDTRGIRQIRALIPHIDPASESPPESWMRLLIVEGGLPRPESQIVVHDSDGVEFARLDLGYRRFKLGIEFDGAEFHSSAEQKHHDEQRDRRLARLGWTIIRVTAERLREYPQDLVGEIETALRACGAYR</sequence>
<dbReference type="InterPro" id="IPR049468">
    <property type="entry name" value="Restrct_endonuc-II-like_dom"/>
</dbReference>
<accession>A0A2G3PQS6</accession>
<name>A0A2G3PQS6_WILMA</name>
<protein>
    <recommendedName>
        <fullName evidence="5">DUF559 domain-containing protein</fullName>
    </recommendedName>
</protein>
<comment type="caution">
    <text evidence="3">The sequence shown here is derived from an EMBL/GenBank/DDBJ whole genome shotgun (WGS) entry which is preliminary data.</text>
</comment>
<proteinExistence type="predicted"/>
<dbReference type="Gene3D" id="3.40.960.10">
    <property type="entry name" value="VSR Endonuclease"/>
    <property type="match status" value="1"/>
</dbReference>
<evidence type="ECO:0000259" key="1">
    <source>
        <dbReference type="Pfam" id="PF09407"/>
    </source>
</evidence>
<dbReference type="Pfam" id="PF18741">
    <property type="entry name" value="MTES_1575"/>
    <property type="match status" value="1"/>
</dbReference>
<dbReference type="Proteomes" id="UP000225108">
    <property type="component" value="Unassembled WGS sequence"/>
</dbReference>
<dbReference type="SUPFAM" id="SSF52980">
    <property type="entry name" value="Restriction endonuclease-like"/>
    <property type="match status" value="1"/>
</dbReference>
<reference evidence="3 4" key="1">
    <citation type="submission" date="2017-10" db="EMBL/GenBank/DDBJ databases">
        <title>The draft genome sequence of Williamsia sp. BULT 1.1 isolated from the semi-arid grassland soils from South Africa.</title>
        <authorList>
            <person name="Kabwe M.H."/>
            <person name="Govender N."/>
            <person name="Mutseka Lunga P."/>
            <person name="Vikram S."/>
            <person name="Makhalanyane T.P."/>
        </authorList>
    </citation>
    <scope>NUCLEOTIDE SEQUENCE [LARGE SCALE GENOMIC DNA]</scope>
    <source>
        <strain evidence="3 4">BULT 1.1</strain>
    </source>
</reference>